<dbReference type="Proteomes" id="UP000830729">
    <property type="component" value="Chromosome"/>
</dbReference>
<feature type="transmembrane region" description="Helical" evidence="1">
    <location>
        <begin position="6"/>
        <end position="25"/>
    </location>
</feature>
<dbReference type="RefSeq" id="WP_248649443.1">
    <property type="nucleotide sequence ID" value="NZ_CP096659.1"/>
</dbReference>
<protein>
    <submittedName>
        <fullName evidence="2">Uncharacterized protein</fullName>
    </submittedName>
</protein>
<feature type="transmembrane region" description="Helical" evidence="1">
    <location>
        <begin position="74"/>
        <end position="107"/>
    </location>
</feature>
<organism evidence="2 3">
    <name type="scientific">Halorussus limi</name>
    <dbReference type="NCBI Taxonomy" id="2938695"/>
    <lineage>
        <taxon>Archaea</taxon>
        <taxon>Methanobacteriati</taxon>
        <taxon>Methanobacteriota</taxon>
        <taxon>Stenosarchaea group</taxon>
        <taxon>Halobacteria</taxon>
        <taxon>Halobacteriales</taxon>
        <taxon>Haladaptataceae</taxon>
        <taxon>Halorussus</taxon>
    </lineage>
</organism>
<gene>
    <name evidence="2" type="ORF">M0R89_12625</name>
</gene>
<dbReference type="AlphaFoldDB" id="A0A8U0HR56"/>
<keyword evidence="1" id="KW-0812">Transmembrane</keyword>
<name>A0A8U0HR56_9EURY</name>
<dbReference type="GeneID" id="72186058"/>
<dbReference type="KEGG" id="halx:M0R89_12625"/>
<evidence type="ECO:0000313" key="2">
    <source>
        <dbReference type="EMBL" id="UPV73387.1"/>
    </source>
</evidence>
<evidence type="ECO:0000256" key="1">
    <source>
        <dbReference type="SAM" id="Phobius"/>
    </source>
</evidence>
<keyword evidence="1" id="KW-0472">Membrane</keyword>
<reference evidence="2 3" key="1">
    <citation type="submission" date="2022-04" db="EMBL/GenBank/DDBJ databases">
        <title>Diverse halophilic archaea isolated from saline environments.</title>
        <authorList>
            <person name="Cui H.-L."/>
        </authorList>
    </citation>
    <scope>NUCLEOTIDE SEQUENCE [LARGE SCALE GENOMIC DNA]</scope>
    <source>
        <strain evidence="2 3">XZYJT49</strain>
    </source>
</reference>
<sequence length="136" mass="14773">MSSLSEWDTLAGAFGLAYALALLRLRADLGNLIHLLLFSVVLLAGSVVVVQGLSSPDLEVRLLRFRLSPVGKALEWSAGVAVTILTALVLDRPLVAVALGVAVGYMWRYRGEYYAELRDETERLETSEASARPENA</sequence>
<dbReference type="EMBL" id="CP096659">
    <property type="protein sequence ID" value="UPV73387.1"/>
    <property type="molecule type" value="Genomic_DNA"/>
</dbReference>
<feature type="transmembrane region" description="Helical" evidence="1">
    <location>
        <begin position="32"/>
        <end position="54"/>
    </location>
</feature>
<accession>A0A8U0HR56</accession>
<proteinExistence type="predicted"/>
<keyword evidence="3" id="KW-1185">Reference proteome</keyword>
<evidence type="ECO:0000313" key="3">
    <source>
        <dbReference type="Proteomes" id="UP000830729"/>
    </source>
</evidence>
<keyword evidence="1" id="KW-1133">Transmembrane helix</keyword>